<dbReference type="Gene3D" id="1.10.287.610">
    <property type="entry name" value="Helix hairpin bin"/>
    <property type="match status" value="1"/>
</dbReference>
<dbReference type="Proteomes" id="UP000034909">
    <property type="component" value="Unassembled WGS sequence"/>
</dbReference>
<dbReference type="AlphaFoldDB" id="A0A837IJ46"/>
<accession>A0A837IJ46</accession>
<dbReference type="EMBL" id="LCLF01000036">
    <property type="protein sequence ID" value="KKU11977.1"/>
    <property type="molecule type" value="Genomic_DNA"/>
</dbReference>
<name>A0A837IJ46_9BACT</name>
<keyword evidence="1" id="KW-0436">Ligase</keyword>
<protein>
    <submittedName>
        <fullName evidence="1">Ligase protein</fullName>
    </submittedName>
</protein>
<evidence type="ECO:0000313" key="2">
    <source>
        <dbReference type="Proteomes" id="UP000034909"/>
    </source>
</evidence>
<gene>
    <name evidence="1" type="ORF">UX18_C0036G0005</name>
</gene>
<evidence type="ECO:0000313" key="1">
    <source>
        <dbReference type="EMBL" id="KKU11977.1"/>
    </source>
</evidence>
<proteinExistence type="predicted"/>
<comment type="caution">
    <text evidence="1">The sequence shown here is derived from an EMBL/GenBank/DDBJ whole genome shotgun (WGS) entry which is preliminary data.</text>
</comment>
<organism evidence="1 2">
    <name type="scientific">Candidatus Azambacteria bacterium GW2011_GWC2_45_7b</name>
    <dbReference type="NCBI Taxonomy" id="1618621"/>
    <lineage>
        <taxon>Bacteria</taxon>
        <taxon>Candidatus Azamiibacteriota</taxon>
    </lineage>
</organism>
<sequence length="48" mass="5853">MTKQEAKVRIEKLKKLIDKYRYQYHVLNKLEISEEALDALFWKSNINI</sequence>
<dbReference type="GO" id="GO:0016874">
    <property type="term" value="F:ligase activity"/>
    <property type="evidence" value="ECO:0007669"/>
    <property type="project" value="UniProtKB-KW"/>
</dbReference>
<reference evidence="1 2" key="1">
    <citation type="journal article" date="2015" name="Nature">
        <title>rRNA introns, odd ribosomes, and small enigmatic genomes across a large radiation of phyla.</title>
        <authorList>
            <person name="Brown C.T."/>
            <person name="Hug L.A."/>
            <person name="Thomas B.C."/>
            <person name="Sharon I."/>
            <person name="Castelle C.J."/>
            <person name="Singh A."/>
            <person name="Wilkins M.J."/>
            <person name="Williams K.H."/>
            <person name="Banfield J.F."/>
        </authorList>
    </citation>
    <scope>NUCLEOTIDE SEQUENCE [LARGE SCALE GENOMIC DNA]</scope>
</reference>